<evidence type="ECO:0000313" key="1">
    <source>
        <dbReference type="EMBL" id="KAH7060784.1"/>
    </source>
</evidence>
<comment type="caution">
    <text evidence="1">The sequence shown here is derived from an EMBL/GenBank/DDBJ whole genome shotgun (WGS) entry which is preliminary data.</text>
</comment>
<evidence type="ECO:0000313" key="2">
    <source>
        <dbReference type="Proteomes" id="UP000774617"/>
    </source>
</evidence>
<proteinExistence type="predicted"/>
<reference evidence="1 2" key="1">
    <citation type="journal article" date="2021" name="Nat. Commun.">
        <title>Genetic determinants of endophytism in the Arabidopsis root mycobiome.</title>
        <authorList>
            <person name="Mesny F."/>
            <person name="Miyauchi S."/>
            <person name="Thiergart T."/>
            <person name="Pickel B."/>
            <person name="Atanasova L."/>
            <person name="Karlsson M."/>
            <person name="Huettel B."/>
            <person name="Barry K.W."/>
            <person name="Haridas S."/>
            <person name="Chen C."/>
            <person name="Bauer D."/>
            <person name="Andreopoulos W."/>
            <person name="Pangilinan J."/>
            <person name="LaButti K."/>
            <person name="Riley R."/>
            <person name="Lipzen A."/>
            <person name="Clum A."/>
            <person name="Drula E."/>
            <person name="Henrissat B."/>
            <person name="Kohler A."/>
            <person name="Grigoriev I.V."/>
            <person name="Martin F.M."/>
            <person name="Hacquard S."/>
        </authorList>
    </citation>
    <scope>NUCLEOTIDE SEQUENCE [LARGE SCALE GENOMIC DNA]</scope>
    <source>
        <strain evidence="1 2">MPI-SDFR-AT-0080</strain>
    </source>
</reference>
<protein>
    <recommendedName>
        <fullName evidence="3">Secreted protein</fullName>
    </recommendedName>
</protein>
<evidence type="ECO:0008006" key="3">
    <source>
        <dbReference type="Google" id="ProtNLM"/>
    </source>
</evidence>
<accession>A0ABQ8GQB1</accession>
<dbReference type="EMBL" id="JAGTJR010000005">
    <property type="protein sequence ID" value="KAH7060784.1"/>
    <property type="molecule type" value="Genomic_DNA"/>
</dbReference>
<keyword evidence="2" id="KW-1185">Reference proteome</keyword>
<name>A0ABQ8GQB1_9PEZI</name>
<gene>
    <name evidence="1" type="ORF">B0J12DRAFT_343915</name>
</gene>
<organism evidence="1 2">
    <name type="scientific">Macrophomina phaseolina</name>
    <dbReference type="NCBI Taxonomy" id="35725"/>
    <lineage>
        <taxon>Eukaryota</taxon>
        <taxon>Fungi</taxon>
        <taxon>Dikarya</taxon>
        <taxon>Ascomycota</taxon>
        <taxon>Pezizomycotina</taxon>
        <taxon>Dothideomycetes</taxon>
        <taxon>Dothideomycetes incertae sedis</taxon>
        <taxon>Botryosphaeriales</taxon>
        <taxon>Botryosphaeriaceae</taxon>
        <taxon>Macrophomina</taxon>
    </lineage>
</organism>
<sequence length="84" mass="9244">MLAMTLLHLLYNLVDEPMLLPHCSHAVTVHTKGATHDSPLTCSSCVLTTPPLRSLSNRVTLVLYSLVMHRIPISVPPQCYPSLP</sequence>
<dbReference type="Proteomes" id="UP000774617">
    <property type="component" value="Unassembled WGS sequence"/>
</dbReference>